<keyword evidence="4" id="KW-1185">Reference proteome</keyword>
<dbReference type="Proteomes" id="UP000703661">
    <property type="component" value="Unassembled WGS sequence"/>
</dbReference>
<evidence type="ECO:0000313" key="4">
    <source>
        <dbReference type="Proteomes" id="UP000703661"/>
    </source>
</evidence>
<evidence type="ECO:0000256" key="1">
    <source>
        <dbReference type="SAM" id="MobiDB-lite"/>
    </source>
</evidence>
<protein>
    <recommendedName>
        <fullName evidence="2">Bacteriophage T5 Orf172 DNA-binding domain-containing protein</fullName>
    </recommendedName>
</protein>
<organism evidence="3 4">
    <name type="scientific">Entomortierella chlamydospora</name>
    <dbReference type="NCBI Taxonomy" id="101097"/>
    <lineage>
        <taxon>Eukaryota</taxon>
        <taxon>Fungi</taxon>
        <taxon>Fungi incertae sedis</taxon>
        <taxon>Mucoromycota</taxon>
        <taxon>Mortierellomycotina</taxon>
        <taxon>Mortierellomycetes</taxon>
        <taxon>Mortierellales</taxon>
        <taxon>Mortierellaceae</taxon>
        <taxon>Entomortierella</taxon>
    </lineage>
</organism>
<comment type="caution">
    <text evidence="3">The sequence shown here is derived from an EMBL/GenBank/DDBJ whole genome shotgun (WGS) entry which is preliminary data.</text>
</comment>
<evidence type="ECO:0000313" key="3">
    <source>
        <dbReference type="EMBL" id="KAG0009741.1"/>
    </source>
</evidence>
<gene>
    <name evidence="3" type="ORF">BGZ80_002115</name>
</gene>
<feature type="domain" description="Bacteriophage T5 Orf172 DNA-binding" evidence="2">
    <location>
        <begin position="134"/>
        <end position="253"/>
    </location>
</feature>
<proteinExistence type="predicted"/>
<evidence type="ECO:0000259" key="2">
    <source>
        <dbReference type="Pfam" id="PF10544"/>
    </source>
</evidence>
<accession>A0A9P6MPY2</accession>
<feature type="compositionally biased region" description="Basic and acidic residues" evidence="1">
    <location>
        <begin position="59"/>
        <end position="71"/>
    </location>
</feature>
<dbReference type="AlphaFoldDB" id="A0A9P6MPY2"/>
<sequence length="306" mass="34704">MTDAKEATHTEPDDIDKITAGVASLTTDSPLAAPIHSTATAAAPTMRNDPSTVSPIPSHKGESHPLGDLNCIKDGESYDPEIKARIRETIEEYFKFIGQTNAKAREKFIQGYEGYPYSMEQDFNTKYRDHLARGCIYLLTLTPGEDQYERMKCEKGVLIKIGYTADLKKRLYHYQNDCKLGSVSISTFPWTPPDAGKGLGGLGLVHLLEKILHQIWTFEQRDVPCICGNIENNDTSVVNMTCHTEVFAFEREEDETREKAFSENLKLMEPHIMKWKDAIESLDYLYHEILDFQEKSSLLATPRYIL</sequence>
<name>A0A9P6MPY2_9FUNG</name>
<dbReference type="EMBL" id="JAAAID010001510">
    <property type="protein sequence ID" value="KAG0009741.1"/>
    <property type="molecule type" value="Genomic_DNA"/>
</dbReference>
<reference evidence="3" key="1">
    <citation type="journal article" date="2020" name="Fungal Divers.">
        <title>Resolving the Mortierellaceae phylogeny through synthesis of multi-gene phylogenetics and phylogenomics.</title>
        <authorList>
            <person name="Vandepol N."/>
            <person name="Liber J."/>
            <person name="Desiro A."/>
            <person name="Na H."/>
            <person name="Kennedy M."/>
            <person name="Barry K."/>
            <person name="Grigoriev I.V."/>
            <person name="Miller A.N."/>
            <person name="O'Donnell K."/>
            <person name="Stajich J.E."/>
            <person name="Bonito G."/>
        </authorList>
    </citation>
    <scope>NUCLEOTIDE SEQUENCE</scope>
    <source>
        <strain evidence="3">NRRL 2769</strain>
    </source>
</reference>
<dbReference type="InterPro" id="IPR018306">
    <property type="entry name" value="Phage_T5_Orf172_DNA-bd"/>
</dbReference>
<dbReference type="Pfam" id="PF10544">
    <property type="entry name" value="T5orf172"/>
    <property type="match status" value="1"/>
</dbReference>
<feature type="region of interest" description="Disordered" evidence="1">
    <location>
        <begin position="40"/>
        <end position="71"/>
    </location>
</feature>